<feature type="compositionally biased region" description="Basic and acidic residues" evidence="6">
    <location>
        <begin position="78"/>
        <end position="89"/>
    </location>
</feature>
<feature type="transmembrane region" description="Helical" evidence="7">
    <location>
        <begin position="139"/>
        <end position="162"/>
    </location>
</feature>
<protein>
    <recommendedName>
        <fullName evidence="10">Cytochrome P450</fullName>
    </recommendedName>
</protein>
<comment type="similarity">
    <text evidence="1">Belongs to the cytochrome P450 family.</text>
</comment>
<dbReference type="SUPFAM" id="SSF48264">
    <property type="entry name" value="Cytochrome P450"/>
    <property type="match status" value="1"/>
</dbReference>
<dbReference type="Proteomes" id="UP000186922">
    <property type="component" value="Unassembled WGS sequence"/>
</dbReference>
<dbReference type="InterPro" id="IPR036396">
    <property type="entry name" value="Cyt_P450_sf"/>
</dbReference>
<gene>
    <name evidence="8" type="primary">RvY_19256-1</name>
    <name evidence="8" type="synonym">RvY_19256.1</name>
    <name evidence="8" type="ORF">RvY_19256</name>
</gene>
<keyword evidence="7" id="KW-0472">Membrane</keyword>
<evidence type="ECO:0008006" key="10">
    <source>
        <dbReference type="Google" id="ProtNLM"/>
    </source>
</evidence>
<feature type="binding site" description="axial binding residue" evidence="5">
    <location>
        <position position="587"/>
    </location>
    <ligand>
        <name>heme</name>
        <dbReference type="ChEBI" id="CHEBI:30413"/>
    </ligand>
    <ligandPart>
        <name>Fe</name>
        <dbReference type="ChEBI" id="CHEBI:18248"/>
    </ligandPart>
</feature>
<dbReference type="AlphaFoldDB" id="A0A1D1W8S6"/>
<keyword evidence="3 5" id="KW-0408">Iron</keyword>
<sequence>MEEKREIIDRQVGDVHVTEERRAFHLRSAERAVDDIAQRTFLPEKVVTGRTSDFEHVGSDHETRTPPRSPRRVPGEMQVREDQPADRLPRPNTDQLAKAGAELLQQHADTTAQQTGAPRTDKKGGSAKSGTSTGAKKTIMGLLLSPFMLAVLVGGLAVWYFTTMKPANMPPGPSISLPFLGYVPFLGTYPWIELAKMNKTYGNIMTVRLGPLGFNYGTMLSVVLNDYDAIKAALADKADEFEGRADDSFTEYLSTGKDGKIHGIMKMEGKKFYAQHNFIVNTLRELGVNGSRMDKLILEEFDHLAAALTRHGQNGKVPLNALSDFKQATMNTVSMVTFGKRYDYEGKGLQSWSALAQTGVEVMLGAWLRRLGFPDFIVGKVRNLSKDWAVIGESLDAHQETYQAGKKRDFLDVYIQLHKEGKDTEGLLAMADQNDIIASIDSMFQAGPEATGSILQYAILHHLRNPGTQEKLQRELARVVGTRKHITYADKDNLPYMSSTMFEVVRVSGETPLGQARENLKEAELMGYTIPPKTQIVPNYWAVHWSPKYFPDPESFKPDRFMTEDGTSFSLPPQFLHWSKGLGRRSCPGMELAQQMLWVLMANLFHNFEFSVPPGETLPGIHEYSLLLVSHRPKPFNVLVKPRNL</sequence>
<dbReference type="PRINTS" id="PR00463">
    <property type="entry name" value="EP450I"/>
</dbReference>
<keyword evidence="2 5" id="KW-0479">Metal-binding</keyword>
<dbReference type="PANTHER" id="PTHR24300:SF375">
    <property type="entry name" value="CYTOCHROME P450 FAMILY"/>
    <property type="match status" value="1"/>
</dbReference>
<keyword evidence="5" id="KW-0349">Heme</keyword>
<keyword evidence="9" id="KW-1185">Reference proteome</keyword>
<evidence type="ECO:0000256" key="3">
    <source>
        <dbReference type="ARBA" id="ARBA00023004"/>
    </source>
</evidence>
<dbReference type="InterPro" id="IPR002401">
    <property type="entry name" value="Cyt_P450_E_grp-I"/>
</dbReference>
<accession>A0A1D1W8S6</accession>
<dbReference type="GO" id="GO:0005506">
    <property type="term" value="F:iron ion binding"/>
    <property type="evidence" value="ECO:0007669"/>
    <property type="project" value="InterPro"/>
</dbReference>
<dbReference type="PANTHER" id="PTHR24300">
    <property type="entry name" value="CYTOCHROME P450 508A4-RELATED"/>
    <property type="match status" value="1"/>
</dbReference>
<evidence type="ECO:0000313" key="9">
    <source>
        <dbReference type="Proteomes" id="UP000186922"/>
    </source>
</evidence>
<evidence type="ECO:0000256" key="5">
    <source>
        <dbReference type="PIRSR" id="PIRSR602401-1"/>
    </source>
</evidence>
<dbReference type="OrthoDB" id="1470350at2759"/>
<evidence type="ECO:0000256" key="7">
    <source>
        <dbReference type="SAM" id="Phobius"/>
    </source>
</evidence>
<dbReference type="GO" id="GO:0016712">
    <property type="term" value="F:oxidoreductase activity, acting on paired donors, with incorporation or reduction of molecular oxygen, reduced flavin or flavoprotein as one donor, and incorporation of one atom of oxygen"/>
    <property type="evidence" value="ECO:0007669"/>
    <property type="project" value="TreeGrafter"/>
</dbReference>
<dbReference type="InterPro" id="IPR050182">
    <property type="entry name" value="Cytochrome_P450_fam2"/>
</dbReference>
<keyword evidence="4" id="KW-0560">Oxidoreductase</keyword>
<keyword evidence="4" id="KW-0503">Monooxygenase</keyword>
<name>A0A1D1W8S6_RAMVA</name>
<feature type="region of interest" description="Disordered" evidence="6">
    <location>
        <begin position="31"/>
        <end position="93"/>
    </location>
</feature>
<dbReference type="GO" id="GO:0006805">
    <property type="term" value="P:xenobiotic metabolic process"/>
    <property type="evidence" value="ECO:0007669"/>
    <property type="project" value="TreeGrafter"/>
</dbReference>
<evidence type="ECO:0000313" key="8">
    <source>
        <dbReference type="EMBL" id="GAV09770.1"/>
    </source>
</evidence>
<evidence type="ECO:0000256" key="4">
    <source>
        <dbReference type="ARBA" id="ARBA00023033"/>
    </source>
</evidence>
<evidence type="ECO:0000256" key="2">
    <source>
        <dbReference type="ARBA" id="ARBA00022723"/>
    </source>
</evidence>
<organism evidence="8 9">
    <name type="scientific">Ramazzottius varieornatus</name>
    <name type="common">Water bear</name>
    <name type="synonym">Tardigrade</name>
    <dbReference type="NCBI Taxonomy" id="947166"/>
    <lineage>
        <taxon>Eukaryota</taxon>
        <taxon>Metazoa</taxon>
        <taxon>Ecdysozoa</taxon>
        <taxon>Tardigrada</taxon>
        <taxon>Eutardigrada</taxon>
        <taxon>Parachela</taxon>
        <taxon>Hypsibioidea</taxon>
        <taxon>Ramazzottiidae</taxon>
        <taxon>Ramazzottius</taxon>
    </lineage>
</organism>
<evidence type="ECO:0000256" key="1">
    <source>
        <dbReference type="ARBA" id="ARBA00010617"/>
    </source>
</evidence>
<comment type="caution">
    <text evidence="8">The sequence shown here is derived from an EMBL/GenBank/DDBJ whole genome shotgun (WGS) entry which is preliminary data.</text>
</comment>
<dbReference type="GO" id="GO:0006082">
    <property type="term" value="P:organic acid metabolic process"/>
    <property type="evidence" value="ECO:0007669"/>
    <property type="project" value="TreeGrafter"/>
</dbReference>
<dbReference type="EMBL" id="BDGG01000027">
    <property type="protein sequence ID" value="GAV09770.1"/>
    <property type="molecule type" value="Genomic_DNA"/>
</dbReference>
<comment type="cofactor">
    <cofactor evidence="5">
        <name>heme</name>
        <dbReference type="ChEBI" id="CHEBI:30413"/>
    </cofactor>
</comment>
<dbReference type="Gene3D" id="1.10.630.10">
    <property type="entry name" value="Cytochrome P450"/>
    <property type="match status" value="1"/>
</dbReference>
<feature type="compositionally biased region" description="Basic and acidic residues" evidence="6">
    <location>
        <begin position="52"/>
        <end position="65"/>
    </location>
</feature>
<dbReference type="Pfam" id="PF00067">
    <property type="entry name" value="p450"/>
    <property type="match status" value="1"/>
</dbReference>
<dbReference type="GO" id="GO:0020037">
    <property type="term" value="F:heme binding"/>
    <property type="evidence" value="ECO:0007669"/>
    <property type="project" value="InterPro"/>
</dbReference>
<reference evidence="8 9" key="1">
    <citation type="journal article" date="2016" name="Nat. Commun.">
        <title>Extremotolerant tardigrade genome and improved radiotolerance of human cultured cells by tardigrade-unique protein.</title>
        <authorList>
            <person name="Hashimoto T."/>
            <person name="Horikawa D.D."/>
            <person name="Saito Y."/>
            <person name="Kuwahara H."/>
            <person name="Kozuka-Hata H."/>
            <person name="Shin-I T."/>
            <person name="Minakuchi Y."/>
            <person name="Ohishi K."/>
            <person name="Motoyama A."/>
            <person name="Aizu T."/>
            <person name="Enomoto A."/>
            <person name="Kondo K."/>
            <person name="Tanaka S."/>
            <person name="Hara Y."/>
            <person name="Koshikawa S."/>
            <person name="Sagara H."/>
            <person name="Miura T."/>
            <person name="Yokobori S."/>
            <person name="Miyagawa K."/>
            <person name="Suzuki Y."/>
            <person name="Kubo T."/>
            <person name="Oyama M."/>
            <person name="Kohara Y."/>
            <person name="Fujiyama A."/>
            <person name="Arakawa K."/>
            <person name="Katayama T."/>
            <person name="Toyoda A."/>
            <person name="Kunieda T."/>
        </authorList>
    </citation>
    <scope>NUCLEOTIDE SEQUENCE [LARGE SCALE GENOMIC DNA]</scope>
    <source>
        <strain evidence="8 9">YOKOZUNA-1</strain>
    </source>
</reference>
<dbReference type="GO" id="GO:0005737">
    <property type="term" value="C:cytoplasm"/>
    <property type="evidence" value="ECO:0007669"/>
    <property type="project" value="TreeGrafter"/>
</dbReference>
<proteinExistence type="inferred from homology"/>
<evidence type="ECO:0000256" key="6">
    <source>
        <dbReference type="SAM" id="MobiDB-lite"/>
    </source>
</evidence>
<dbReference type="STRING" id="947166.A0A1D1W8S6"/>
<dbReference type="InterPro" id="IPR001128">
    <property type="entry name" value="Cyt_P450"/>
</dbReference>
<feature type="region of interest" description="Disordered" evidence="6">
    <location>
        <begin position="109"/>
        <end position="133"/>
    </location>
</feature>
<keyword evidence="7" id="KW-1133">Transmembrane helix</keyword>
<keyword evidence="7" id="KW-0812">Transmembrane</keyword>